<evidence type="ECO:0000256" key="1">
    <source>
        <dbReference type="SAM" id="MobiDB-lite"/>
    </source>
</evidence>
<gene>
    <name evidence="3" type="ORF">GA0070609_3246</name>
</gene>
<feature type="compositionally biased region" description="Low complexity" evidence="1">
    <location>
        <begin position="213"/>
        <end position="225"/>
    </location>
</feature>
<dbReference type="AlphaFoldDB" id="A0A1C5IH72"/>
<keyword evidence="4" id="KW-1185">Reference proteome</keyword>
<dbReference type="Proteomes" id="UP000198217">
    <property type="component" value="Chromosome I"/>
</dbReference>
<name>A0A1C5IH72_9ACTN</name>
<dbReference type="EMBL" id="LT607750">
    <property type="protein sequence ID" value="SCG57096.1"/>
    <property type="molecule type" value="Genomic_DNA"/>
</dbReference>
<accession>A0A1C5IH72</accession>
<proteinExistence type="predicted"/>
<feature type="region of interest" description="Disordered" evidence="1">
    <location>
        <begin position="193"/>
        <end position="229"/>
    </location>
</feature>
<sequence>MPAAGRRTACCHRDARRSAASTAVCRPARRPSAAWWPRAWSPGSAPTPPGGSICCCGRRRAFAACWRSSDSGIVAHIPRDQPAVSARPCDPGHDLLPDPGPLPASEQRIDRLQGAVAGGHVPPRCTDPHPPPDAVDELRLLHWADRPGRLPAGSSDSNTLHWASARWCRLVTAMVATRSPVFTFFLAMNPLPETSPSVAPKRRTRPRDTAQYGSRRSGSWRPGRPSQRRRRQLIDVIRWRVRIGAPRRDVPTYCGSWQAVYALFRLWQGAASGSRS</sequence>
<feature type="domain" description="Insertion element IS402-like" evidence="2">
    <location>
        <begin position="221"/>
        <end position="269"/>
    </location>
</feature>
<reference evidence="3 4" key="1">
    <citation type="submission" date="2016-06" db="EMBL/GenBank/DDBJ databases">
        <authorList>
            <person name="Kjaerup R.B."/>
            <person name="Dalgaard T.S."/>
            <person name="Juul-Madsen H.R."/>
        </authorList>
    </citation>
    <scope>NUCLEOTIDE SEQUENCE [LARGE SCALE GENOMIC DNA]</scope>
    <source>
        <strain evidence="3 4">DSM 43904</strain>
    </source>
</reference>
<protein>
    <submittedName>
        <fullName evidence="3">Putative transposase of IS4/5 family</fullName>
    </submittedName>
</protein>
<evidence type="ECO:0000313" key="4">
    <source>
        <dbReference type="Proteomes" id="UP000198217"/>
    </source>
</evidence>
<evidence type="ECO:0000259" key="2">
    <source>
        <dbReference type="Pfam" id="PF13340"/>
    </source>
</evidence>
<dbReference type="InterPro" id="IPR025161">
    <property type="entry name" value="IS402-like_dom"/>
</dbReference>
<dbReference type="Pfam" id="PF13340">
    <property type="entry name" value="DUF4096"/>
    <property type="match status" value="1"/>
</dbReference>
<organism evidence="3 4">
    <name type="scientific">Micromonospora echinaurantiaca</name>
    <dbReference type="NCBI Taxonomy" id="47857"/>
    <lineage>
        <taxon>Bacteria</taxon>
        <taxon>Bacillati</taxon>
        <taxon>Actinomycetota</taxon>
        <taxon>Actinomycetes</taxon>
        <taxon>Micromonosporales</taxon>
        <taxon>Micromonosporaceae</taxon>
        <taxon>Micromonospora</taxon>
    </lineage>
</organism>
<evidence type="ECO:0000313" key="3">
    <source>
        <dbReference type="EMBL" id="SCG57096.1"/>
    </source>
</evidence>